<proteinExistence type="predicted"/>
<dbReference type="GeneID" id="9477884"/>
<organism evidence="2 3">
    <name type="scientific">Phytophthora infestans (strain T30-4)</name>
    <name type="common">Potato late blight agent</name>
    <dbReference type="NCBI Taxonomy" id="403677"/>
    <lineage>
        <taxon>Eukaryota</taxon>
        <taxon>Sar</taxon>
        <taxon>Stramenopiles</taxon>
        <taxon>Oomycota</taxon>
        <taxon>Peronosporomycetes</taxon>
        <taxon>Peronosporales</taxon>
        <taxon>Peronosporaceae</taxon>
        <taxon>Phytophthora</taxon>
    </lineage>
</organism>
<evidence type="ECO:0000313" key="2">
    <source>
        <dbReference type="EMBL" id="EEY64410.1"/>
    </source>
</evidence>
<feature type="region of interest" description="Disordered" evidence="1">
    <location>
        <begin position="1"/>
        <end position="20"/>
    </location>
</feature>
<dbReference type="AlphaFoldDB" id="D0P4A1"/>
<dbReference type="InParanoid" id="D0P4A1"/>
<dbReference type="EMBL" id="DS028521">
    <property type="protein sequence ID" value="EEY64410.1"/>
    <property type="molecule type" value="Genomic_DNA"/>
</dbReference>
<dbReference type="PANTHER" id="PTHR33266:SF1">
    <property type="entry name" value="F-BOX DOMAIN-CONTAINING PROTEIN"/>
    <property type="match status" value="1"/>
</dbReference>
<dbReference type="STRING" id="403677.D0P4A1"/>
<evidence type="ECO:0000256" key="1">
    <source>
        <dbReference type="SAM" id="MobiDB-lite"/>
    </source>
</evidence>
<gene>
    <name evidence="2" type="ORF">PITG_21418</name>
</gene>
<name>D0P4A1_PHYIT</name>
<dbReference type="OrthoDB" id="98411at2759"/>
<dbReference type="OMA" id="NDSFINW"/>
<sequence>MSLDESMQSTESGLVQTNEAAPASTTQIVSRVVYPRLLGNLPGANLPQYAHEMTREDEDTMKQSCYQDGHGFVQYALVAWIMIEYKHDPIVSFPVASKVAKETAEEVKAAISAVINPSLKTTHNLELWDLLEVAFTQLQYRGNAHILFRQYVERCWKQYTGHPGDYKAPYVSIVQSSGFGKSRLLRELSLLTSAELHGTMRVLYTCTRVGQSSGFPEATKGFRNWLFGDYQTLAGMTSCLETIFYYAQQNWASVGVEWLELFTTSDNDAIEALNKAERITMVCAVRVASMLCRLGLRPHSSSSLAPRVVADFMAILAYLNYESDGCLSSFSSDPVLALGATKVWYNCKPALANCILPQLKKLLLNEMLDIFGVDETRGQPTDDARANDSFINWKSKWADWQLGFCHFVQLFSEPTEDMLWVLLGRRAAPATQVVSNEQRKHGNQLHDQSPTNAAAAHFEVLVADKSVVLYKRVGSQAEHANKRDAEPD</sequence>
<dbReference type="eggNOG" id="ENOG502RGCQ">
    <property type="taxonomic scope" value="Eukaryota"/>
</dbReference>
<protein>
    <submittedName>
        <fullName evidence="2">Uncharacterized protein</fullName>
    </submittedName>
</protein>
<dbReference type="RefSeq" id="XP_002894873.1">
    <property type="nucleotide sequence ID" value="XM_002894827.1"/>
</dbReference>
<accession>D0P4A1</accession>
<keyword evidence="3" id="KW-1185">Reference proteome</keyword>
<dbReference type="PANTHER" id="PTHR33266">
    <property type="entry name" value="CHROMOSOME 15, WHOLE GENOME SHOTGUN SEQUENCE"/>
    <property type="match status" value="1"/>
</dbReference>
<evidence type="ECO:0000313" key="3">
    <source>
        <dbReference type="Proteomes" id="UP000006643"/>
    </source>
</evidence>
<dbReference type="KEGG" id="pif:PITG_21418"/>
<reference evidence="3" key="1">
    <citation type="journal article" date="2009" name="Nature">
        <title>Genome sequence and analysis of the Irish potato famine pathogen Phytophthora infestans.</title>
        <authorList>
            <consortium name="The Broad Institute Genome Sequencing Platform"/>
            <person name="Haas B.J."/>
            <person name="Kamoun S."/>
            <person name="Zody M.C."/>
            <person name="Jiang R.H."/>
            <person name="Handsaker R.E."/>
            <person name="Cano L.M."/>
            <person name="Grabherr M."/>
            <person name="Kodira C.D."/>
            <person name="Raffaele S."/>
            <person name="Torto-Alalibo T."/>
            <person name="Bozkurt T.O."/>
            <person name="Ah-Fong A.M."/>
            <person name="Alvarado L."/>
            <person name="Anderson V.L."/>
            <person name="Armstrong M.R."/>
            <person name="Avrova A."/>
            <person name="Baxter L."/>
            <person name="Beynon J."/>
            <person name="Boevink P.C."/>
            <person name="Bollmann S.R."/>
            <person name="Bos J.I."/>
            <person name="Bulone V."/>
            <person name="Cai G."/>
            <person name="Cakir C."/>
            <person name="Carrington J.C."/>
            <person name="Chawner M."/>
            <person name="Conti L."/>
            <person name="Costanzo S."/>
            <person name="Ewan R."/>
            <person name="Fahlgren N."/>
            <person name="Fischbach M.A."/>
            <person name="Fugelstad J."/>
            <person name="Gilroy E.M."/>
            <person name="Gnerre S."/>
            <person name="Green P.J."/>
            <person name="Grenville-Briggs L.J."/>
            <person name="Griffith J."/>
            <person name="Grunwald N.J."/>
            <person name="Horn K."/>
            <person name="Horner N.R."/>
            <person name="Hu C.H."/>
            <person name="Huitema E."/>
            <person name="Jeong D.H."/>
            <person name="Jones A.M."/>
            <person name="Jones J.D."/>
            <person name="Jones R.W."/>
            <person name="Karlsson E.K."/>
            <person name="Kunjeti S.G."/>
            <person name="Lamour K."/>
            <person name="Liu Z."/>
            <person name="Ma L."/>
            <person name="Maclean D."/>
            <person name="Chibucos M.C."/>
            <person name="McDonald H."/>
            <person name="McWalters J."/>
            <person name="Meijer H.J."/>
            <person name="Morgan W."/>
            <person name="Morris P.F."/>
            <person name="Munro C.A."/>
            <person name="O'Neill K."/>
            <person name="Ospina-Giraldo M."/>
            <person name="Pinzon A."/>
            <person name="Pritchard L."/>
            <person name="Ramsahoye B."/>
            <person name="Ren Q."/>
            <person name="Restrepo S."/>
            <person name="Roy S."/>
            <person name="Sadanandom A."/>
            <person name="Savidor A."/>
            <person name="Schornack S."/>
            <person name="Schwartz D.C."/>
            <person name="Schumann U.D."/>
            <person name="Schwessinger B."/>
            <person name="Seyer L."/>
            <person name="Sharpe T."/>
            <person name="Silvar C."/>
            <person name="Song J."/>
            <person name="Studholme D.J."/>
            <person name="Sykes S."/>
            <person name="Thines M."/>
            <person name="van de Vondervoort P.J."/>
            <person name="Phuntumart V."/>
            <person name="Wawra S."/>
            <person name="Weide R."/>
            <person name="Win J."/>
            <person name="Young C."/>
            <person name="Zhou S."/>
            <person name="Fry W."/>
            <person name="Meyers B.C."/>
            <person name="van West P."/>
            <person name="Ristaino J."/>
            <person name="Govers F."/>
            <person name="Birch P.R."/>
            <person name="Whisson S.C."/>
            <person name="Judelson H.S."/>
            <person name="Nusbaum C."/>
        </authorList>
    </citation>
    <scope>NUCLEOTIDE SEQUENCE [LARGE SCALE GENOMIC DNA]</scope>
    <source>
        <strain evidence="3">T30-4</strain>
    </source>
</reference>
<dbReference type="HOGENOM" id="CLU_559583_0_0_1"/>
<dbReference type="VEuPathDB" id="FungiDB:PITG_21418"/>
<dbReference type="Proteomes" id="UP000006643">
    <property type="component" value="Unassembled WGS sequence"/>
</dbReference>